<dbReference type="Proteomes" id="UP000887580">
    <property type="component" value="Unplaced"/>
</dbReference>
<evidence type="ECO:0000313" key="1">
    <source>
        <dbReference type="Proteomes" id="UP000887580"/>
    </source>
</evidence>
<evidence type="ECO:0000313" key="2">
    <source>
        <dbReference type="WBParaSite" id="PS1159_v2.g6103.t1"/>
    </source>
</evidence>
<protein>
    <submittedName>
        <fullName evidence="2">Cleavage/polyadenylation specificity factor A subunit C-terminal domain-containing protein</fullName>
    </submittedName>
</protein>
<accession>A0AC35GJV8</accession>
<dbReference type="WBParaSite" id="PS1159_v2.g6103.t1">
    <property type="protein sequence ID" value="PS1159_v2.g6103.t1"/>
    <property type="gene ID" value="PS1159_v2.g6103"/>
</dbReference>
<organism evidence="1 2">
    <name type="scientific">Panagrolaimus sp. PS1159</name>
    <dbReference type="NCBI Taxonomy" id="55785"/>
    <lineage>
        <taxon>Eukaryota</taxon>
        <taxon>Metazoa</taxon>
        <taxon>Ecdysozoa</taxon>
        <taxon>Nematoda</taxon>
        <taxon>Chromadorea</taxon>
        <taxon>Rhabditida</taxon>
        <taxon>Tylenchina</taxon>
        <taxon>Panagrolaimomorpha</taxon>
        <taxon>Panagrolaimoidea</taxon>
        <taxon>Panagrolaimidae</taxon>
        <taxon>Panagrolaimus</taxon>
    </lineage>
</organism>
<sequence length="90" mass="10314">MFPLYKAQIPYNIVDVKSIGGRIVVSDVQESIHFLRYRSSDNRIVVFADETTPRYVRATCILDYDTVAVGDRFGNISIVGLYFILHRKSI</sequence>
<reference evidence="2" key="1">
    <citation type="submission" date="2022-11" db="UniProtKB">
        <authorList>
            <consortium name="WormBaseParasite"/>
        </authorList>
    </citation>
    <scope>IDENTIFICATION</scope>
</reference>
<proteinExistence type="predicted"/>
<name>A0AC35GJV8_9BILA</name>